<keyword evidence="2" id="KW-1185">Reference proteome</keyword>
<gene>
    <name evidence="1" type="ORF">A2U01_0025669</name>
</gene>
<proteinExistence type="predicted"/>
<feature type="non-terminal residue" evidence="1">
    <location>
        <position position="49"/>
    </location>
</feature>
<dbReference type="AlphaFoldDB" id="A0A392NYS1"/>
<dbReference type="InterPro" id="IPR023299">
    <property type="entry name" value="ATPase_P-typ_cyto_dom_N"/>
</dbReference>
<dbReference type="SUPFAM" id="SSF81660">
    <property type="entry name" value="Metal cation-transporting ATPase, ATP-binding domain N"/>
    <property type="match status" value="1"/>
</dbReference>
<organism evidence="1 2">
    <name type="scientific">Trifolium medium</name>
    <dbReference type="NCBI Taxonomy" id="97028"/>
    <lineage>
        <taxon>Eukaryota</taxon>
        <taxon>Viridiplantae</taxon>
        <taxon>Streptophyta</taxon>
        <taxon>Embryophyta</taxon>
        <taxon>Tracheophyta</taxon>
        <taxon>Spermatophyta</taxon>
        <taxon>Magnoliopsida</taxon>
        <taxon>eudicotyledons</taxon>
        <taxon>Gunneridae</taxon>
        <taxon>Pentapetalae</taxon>
        <taxon>rosids</taxon>
        <taxon>fabids</taxon>
        <taxon>Fabales</taxon>
        <taxon>Fabaceae</taxon>
        <taxon>Papilionoideae</taxon>
        <taxon>50 kb inversion clade</taxon>
        <taxon>NPAAA clade</taxon>
        <taxon>Hologalegina</taxon>
        <taxon>IRL clade</taxon>
        <taxon>Trifolieae</taxon>
        <taxon>Trifolium</taxon>
    </lineage>
</organism>
<evidence type="ECO:0000313" key="2">
    <source>
        <dbReference type="Proteomes" id="UP000265520"/>
    </source>
</evidence>
<dbReference type="GO" id="GO:0000166">
    <property type="term" value="F:nucleotide binding"/>
    <property type="evidence" value="ECO:0007669"/>
    <property type="project" value="InterPro"/>
</dbReference>
<dbReference type="Gene3D" id="3.40.1110.10">
    <property type="entry name" value="Calcium-transporting ATPase, cytoplasmic domain N"/>
    <property type="match status" value="1"/>
</dbReference>
<sequence>MVIVAAVASSEHPIAKAVVAHAKKLRKNFGSCPEEVPDVVDFEVHMGAG</sequence>
<evidence type="ECO:0000313" key="1">
    <source>
        <dbReference type="EMBL" id="MCI04622.1"/>
    </source>
</evidence>
<comment type="caution">
    <text evidence="1">The sequence shown here is derived from an EMBL/GenBank/DDBJ whole genome shotgun (WGS) entry which is preliminary data.</text>
</comment>
<reference evidence="1 2" key="1">
    <citation type="journal article" date="2018" name="Front. Plant Sci.">
        <title>Red Clover (Trifolium pratense) and Zigzag Clover (T. medium) - A Picture of Genomic Similarities and Differences.</title>
        <authorList>
            <person name="Dluhosova J."/>
            <person name="Istvanek J."/>
            <person name="Nedelnik J."/>
            <person name="Repkova J."/>
        </authorList>
    </citation>
    <scope>NUCLEOTIDE SEQUENCE [LARGE SCALE GENOMIC DNA]</scope>
    <source>
        <strain evidence="2">cv. 10/8</strain>
        <tissue evidence="1">Leaf</tissue>
    </source>
</reference>
<dbReference type="Proteomes" id="UP000265520">
    <property type="component" value="Unassembled WGS sequence"/>
</dbReference>
<dbReference type="EMBL" id="LXQA010055991">
    <property type="protein sequence ID" value="MCI04622.1"/>
    <property type="molecule type" value="Genomic_DNA"/>
</dbReference>
<name>A0A392NYS1_9FABA</name>
<protein>
    <submittedName>
        <fullName evidence="1">Copper-transporting ATPase HMA5-like</fullName>
    </submittedName>
</protein>
<accession>A0A392NYS1</accession>